<evidence type="ECO:0000313" key="4">
    <source>
        <dbReference type="Proteomes" id="UP000240739"/>
    </source>
</evidence>
<dbReference type="Proteomes" id="UP000240739">
    <property type="component" value="Unassembled WGS sequence"/>
</dbReference>
<dbReference type="PROSITE" id="PS51257">
    <property type="entry name" value="PROKAR_LIPOPROTEIN"/>
    <property type="match status" value="1"/>
</dbReference>
<feature type="chain" id="PRO_5015666472" evidence="2">
    <location>
        <begin position="22"/>
        <end position="418"/>
    </location>
</feature>
<feature type="region of interest" description="Disordered" evidence="1">
    <location>
        <begin position="29"/>
        <end position="48"/>
    </location>
</feature>
<dbReference type="EMBL" id="PYYB01000001">
    <property type="protein sequence ID" value="PTL60572.1"/>
    <property type="molecule type" value="Genomic_DNA"/>
</dbReference>
<reference evidence="3 4" key="1">
    <citation type="submission" date="2018-03" db="EMBL/GenBank/DDBJ databases">
        <title>Aquarubrobacter algicola gen. nov., sp. nov., a novel actinobacterium isolated from shallow eutrophic lake during the end of cyanobacterial harmful algal blooms.</title>
        <authorList>
            <person name="Chun S.J."/>
        </authorList>
    </citation>
    <scope>NUCLEOTIDE SEQUENCE [LARGE SCALE GENOMIC DNA]</scope>
    <source>
        <strain evidence="3 4">Seoho-28</strain>
    </source>
</reference>
<feature type="compositionally biased region" description="Low complexity" evidence="1">
    <location>
        <begin position="30"/>
        <end position="48"/>
    </location>
</feature>
<feature type="signal peptide" evidence="2">
    <location>
        <begin position="1"/>
        <end position="21"/>
    </location>
</feature>
<organism evidence="3 4">
    <name type="scientific">Paraconexibacter algicola</name>
    <dbReference type="NCBI Taxonomy" id="2133960"/>
    <lineage>
        <taxon>Bacteria</taxon>
        <taxon>Bacillati</taxon>
        <taxon>Actinomycetota</taxon>
        <taxon>Thermoleophilia</taxon>
        <taxon>Solirubrobacterales</taxon>
        <taxon>Paraconexibacteraceae</taxon>
        <taxon>Paraconexibacter</taxon>
    </lineage>
</organism>
<accession>A0A2T4UMV6</accession>
<name>A0A2T4UMV6_9ACTN</name>
<dbReference type="OrthoDB" id="2657432at2"/>
<protein>
    <submittedName>
        <fullName evidence="3">Copper amine oxidase</fullName>
    </submittedName>
</protein>
<dbReference type="RefSeq" id="WP_107569327.1">
    <property type="nucleotide sequence ID" value="NZ_PYYB01000001.1"/>
</dbReference>
<keyword evidence="4" id="KW-1185">Reference proteome</keyword>
<evidence type="ECO:0000313" key="3">
    <source>
        <dbReference type="EMBL" id="PTL60572.1"/>
    </source>
</evidence>
<dbReference type="AlphaFoldDB" id="A0A2T4UMV6"/>
<proteinExistence type="predicted"/>
<keyword evidence="2" id="KW-0732">Signal</keyword>
<gene>
    <name evidence="3" type="ORF">C7Y72_13450</name>
</gene>
<evidence type="ECO:0000256" key="1">
    <source>
        <dbReference type="SAM" id="MobiDB-lite"/>
    </source>
</evidence>
<comment type="caution">
    <text evidence="3">The sequence shown here is derived from an EMBL/GenBank/DDBJ whole genome shotgun (WGS) entry which is preliminary data.</text>
</comment>
<evidence type="ECO:0000256" key="2">
    <source>
        <dbReference type="SAM" id="SignalP"/>
    </source>
</evidence>
<sequence>MRKLFLSLFAMMFIATGLVVAGCGDDDDNSSSSSSTATQTDGGTADAALGTESGAAELRATLTSTLDEHVYLAAIAIGQGLGNGLDSGEFKAAAATLDKNSVALSDAIGSVYGEDAGKAFLPLWRKHIGFFVDYAKAKATKDDAAAEKAAKDLDGYRTDFGAFLNGANPNLPTEAVAEELKPHVESVFAVVRAAATGSPKVYERIVEAASHMPNTANVLAGGIVKQFPDKFSGATDAGASELRALLTDQLVGHEYLAGIAIVTGVTEGLDSGAFKAAAEALDTNSVALSESIGSVYGDDAAKAFLPLWRKHIGFFVDYTKAKAEKDDAAAEKAAEELDGYRTDFGAFLEGANPNLPADAVAEALKPHVEATFAAIDSVVAGDGKAFDLLQTAASHMPMIANTLAGGIAKQFPDKFPAS</sequence>